<proteinExistence type="inferred from homology"/>
<dbReference type="AlphaFoldDB" id="A0A915PDW4"/>
<dbReference type="GO" id="GO:0016491">
    <property type="term" value="F:oxidoreductase activity"/>
    <property type="evidence" value="ECO:0007669"/>
    <property type="project" value="UniProtKB-KW"/>
</dbReference>
<dbReference type="WBParaSite" id="sdigi.contig114.g4611.t1">
    <property type="protein sequence ID" value="sdigi.contig114.g4611.t1"/>
    <property type="gene ID" value="sdigi.contig114.g4611"/>
</dbReference>
<evidence type="ECO:0000313" key="4">
    <source>
        <dbReference type="WBParaSite" id="sdigi.contig114.g4611.t1"/>
    </source>
</evidence>
<evidence type="ECO:0000256" key="1">
    <source>
        <dbReference type="ARBA" id="ARBA00006056"/>
    </source>
</evidence>
<dbReference type="Gene3D" id="3.30.1370.60">
    <property type="entry name" value="Hypothetical oxidoreductase yiak, domain 2"/>
    <property type="match status" value="1"/>
</dbReference>
<keyword evidence="2" id="KW-0560">Oxidoreductase</keyword>
<dbReference type="PANTHER" id="PTHR11091">
    <property type="entry name" value="OXIDOREDUCTASE-RELATED"/>
    <property type="match status" value="1"/>
</dbReference>
<dbReference type="InterPro" id="IPR003767">
    <property type="entry name" value="Malate/L-lactate_DH-like"/>
</dbReference>
<dbReference type="Gene3D" id="1.10.1530.10">
    <property type="match status" value="1"/>
</dbReference>
<keyword evidence="3" id="KW-1185">Reference proteome</keyword>
<name>A0A915PDW4_9BILA</name>
<evidence type="ECO:0000313" key="3">
    <source>
        <dbReference type="Proteomes" id="UP000887581"/>
    </source>
</evidence>
<dbReference type="Proteomes" id="UP000887581">
    <property type="component" value="Unplaced"/>
</dbReference>
<comment type="similarity">
    <text evidence="1">Belongs to the LDH2/MDH2 oxidoreductase family.</text>
</comment>
<dbReference type="InterPro" id="IPR036111">
    <property type="entry name" value="Mal/L-sulfo/L-lacto_DH-like_sf"/>
</dbReference>
<dbReference type="InterPro" id="IPR043144">
    <property type="entry name" value="Mal/L-sulf/L-lact_DH-like_ah"/>
</dbReference>
<dbReference type="Pfam" id="PF02615">
    <property type="entry name" value="Ldh_2"/>
    <property type="match status" value="1"/>
</dbReference>
<sequence>MFLNRTTNRLITRYSNGIQLDVASVIPVLSCSSSCARVHTATKVTASNNFNCFMNFNRNLMTKATAGDKIVEIQEAVRFAVDCMVKAGTSKKHAEQLADVLIMADIRGHYSHGLNRLAMYVRDVREGICRKDGSPKILKERSATAWIDGNNLLGPVVGNFCMDLAIKKAKEAGVGWVVAKGSNHFGIAGWYSIRAMDEGLLLSHQGMAFTNTSPMMYPTRSSMPALGTNPITLAAKGLKDNFILDMATTTAAIGKVELAARKEQVIPDTWGVAADGHVSKDPKKILDGGGLLPLGGAEFSGGYKGYGLGALVEIFCGILGGAQWGPNIRQWMSVSVIADLGQCFIAIDPEAFAPNFRDRLQKFIDTMRSLKPGFYLKQQNVFVFSENAWLLEADDDSVLIAGDPENQHIALVEKYGGIPYHPNQITHAEELAETLSVQAMFVKSTV</sequence>
<evidence type="ECO:0000256" key="2">
    <source>
        <dbReference type="ARBA" id="ARBA00023002"/>
    </source>
</evidence>
<dbReference type="SUPFAM" id="SSF89733">
    <property type="entry name" value="L-sulfolactate dehydrogenase-like"/>
    <property type="match status" value="1"/>
</dbReference>
<accession>A0A915PDW4</accession>
<protein>
    <submittedName>
        <fullName evidence="4">Malate dehydrogenase</fullName>
    </submittedName>
</protein>
<reference evidence="4" key="1">
    <citation type="submission" date="2022-11" db="UniProtKB">
        <authorList>
            <consortium name="WormBaseParasite"/>
        </authorList>
    </citation>
    <scope>IDENTIFICATION</scope>
</reference>
<dbReference type="PANTHER" id="PTHR11091:SF0">
    <property type="entry name" value="MALATE DEHYDROGENASE"/>
    <property type="match status" value="1"/>
</dbReference>
<organism evidence="3 4">
    <name type="scientific">Setaria digitata</name>
    <dbReference type="NCBI Taxonomy" id="48799"/>
    <lineage>
        <taxon>Eukaryota</taxon>
        <taxon>Metazoa</taxon>
        <taxon>Ecdysozoa</taxon>
        <taxon>Nematoda</taxon>
        <taxon>Chromadorea</taxon>
        <taxon>Rhabditida</taxon>
        <taxon>Spirurina</taxon>
        <taxon>Spiruromorpha</taxon>
        <taxon>Filarioidea</taxon>
        <taxon>Setariidae</taxon>
        <taxon>Setaria</taxon>
    </lineage>
</organism>
<dbReference type="InterPro" id="IPR043143">
    <property type="entry name" value="Mal/L-sulf/L-lact_DH-like_NADP"/>
</dbReference>